<sequence>MEFDFPVLHSLRNDFKPALENQAAHGTKNIGVMFFENTEFTTKGFE</sequence>
<protein>
    <submittedName>
        <fullName evidence="1">Uncharacterized protein</fullName>
    </submittedName>
</protein>
<accession>A0A382UWS5</accession>
<evidence type="ECO:0000313" key="1">
    <source>
        <dbReference type="EMBL" id="SVD38660.1"/>
    </source>
</evidence>
<gene>
    <name evidence="1" type="ORF">METZ01_LOCUS391514</name>
</gene>
<dbReference type="AlphaFoldDB" id="A0A382UWS5"/>
<dbReference type="EMBL" id="UINC01147373">
    <property type="protein sequence ID" value="SVD38660.1"/>
    <property type="molecule type" value="Genomic_DNA"/>
</dbReference>
<name>A0A382UWS5_9ZZZZ</name>
<feature type="non-terminal residue" evidence="1">
    <location>
        <position position="46"/>
    </location>
</feature>
<organism evidence="1">
    <name type="scientific">marine metagenome</name>
    <dbReference type="NCBI Taxonomy" id="408172"/>
    <lineage>
        <taxon>unclassified sequences</taxon>
        <taxon>metagenomes</taxon>
        <taxon>ecological metagenomes</taxon>
    </lineage>
</organism>
<proteinExistence type="predicted"/>
<reference evidence="1" key="1">
    <citation type="submission" date="2018-05" db="EMBL/GenBank/DDBJ databases">
        <authorList>
            <person name="Lanie J.A."/>
            <person name="Ng W.-L."/>
            <person name="Kazmierczak K.M."/>
            <person name="Andrzejewski T.M."/>
            <person name="Davidsen T.M."/>
            <person name="Wayne K.J."/>
            <person name="Tettelin H."/>
            <person name="Glass J.I."/>
            <person name="Rusch D."/>
            <person name="Podicherti R."/>
            <person name="Tsui H.-C.T."/>
            <person name="Winkler M.E."/>
        </authorList>
    </citation>
    <scope>NUCLEOTIDE SEQUENCE</scope>
</reference>